<evidence type="ECO:0000256" key="7">
    <source>
        <dbReference type="SAM" id="MobiDB-lite"/>
    </source>
</evidence>
<keyword evidence="4 6" id="KW-0862">Zinc</keyword>
<evidence type="ECO:0000313" key="11">
    <source>
        <dbReference type="Proteomes" id="UP000306236"/>
    </source>
</evidence>
<accession>A0A4S5BSC7</accession>
<dbReference type="InterPro" id="IPR001915">
    <property type="entry name" value="Peptidase_M48"/>
</dbReference>
<dbReference type="PANTHER" id="PTHR22726">
    <property type="entry name" value="METALLOENDOPEPTIDASE OMA1"/>
    <property type="match status" value="1"/>
</dbReference>
<evidence type="ECO:0000259" key="9">
    <source>
        <dbReference type="Pfam" id="PF01435"/>
    </source>
</evidence>
<comment type="cofactor">
    <cofactor evidence="6">
        <name>Zn(2+)</name>
        <dbReference type="ChEBI" id="CHEBI:29105"/>
    </cofactor>
    <text evidence="6">Binds 1 zinc ion per subunit.</text>
</comment>
<feature type="signal peptide" evidence="8">
    <location>
        <begin position="1"/>
        <end position="19"/>
    </location>
</feature>
<reference evidence="10 11" key="1">
    <citation type="submission" date="2019-04" db="EMBL/GenBank/DDBJ databases">
        <title>Lampropedia sp YIM MLB12 draf genome.</title>
        <authorList>
            <person name="Wang Y.-X."/>
        </authorList>
    </citation>
    <scope>NUCLEOTIDE SEQUENCE [LARGE SCALE GENOMIC DNA]</scope>
    <source>
        <strain evidence="10 11">YIM MLB12</strain>
    </source>
</reference>
<keyword evidence="1 6" id="KW-0645">Protease</keyword>
<keyword evidence="11" id="KW-1185">Reference proteome</keyword>
<evidence type="ECO:0000256" key="4">
    <source>
        <dbReference type="ARBA" id="ARBA00022833"/>
    </source>
</evidence>
<dbReference type="PROSITE" id="PS51257">
    <property type="entry name" value="PROKAR_LIPOPROTEIN"/>
    <property type="match status" value="1"/>
</dbReference>
<dbReference type="Proteomes" id="UP000306236">
    <property type="component" value="Unassembled WGS sequence"/>
</dbReference>
<dbReference type="InterPro" id="IPR051156">
    <property type="entry name" value="Mito/Outer_Membr_Metalloprot"/>
</dbReference>
<dbReference type="EMBL" id="SSWX01000003">
    <property type="protein sequence ID" value="THJ35744.1"/>
    <property type="molecule type" value="Genomic_DNA"/>
</dbReference>
<evidence type="ECO:0000256" key="3">
    <source>
        <dbReference type="ARBA" id="ARBA00022801"/>
    </source>
</evidence>
<dbReference type="AlphaFoldDB" id="A0A4S5BSC7"/>
<comment type="caution">
    <text evidence="10">The sequence shown here is derived from an EMBL/GenBank/DDBJ whole genome shotgun (WGS) entry which is preliminary data.</text>
</comment>
<dbReference type="PANTHER" id="PTHR22726:SF8">
    <property type="entry name" value="METALLOPROTEASE YCAL"/>
    <property type="match status" value="1"/>
</dbReference>
<protein>
    <submittedName>
        <fullName evidence="10">Peptidase</fullName>
    </submittedName>
</protein>
<comment type="similarity">
    <text evidence="6">Belongs to the peptidase M48 family.</text>
</comment>
<evidence type="ECO:0000313" key="10">
    <source>
        <dbReference type="EMBL" id="THJ35744.1"/>
    </source>
</evidence>
<feature type="compositionally biased region" description="Polar residues" evidence="7">
    <location>
        <begin position="243"/>
        <end position="253"/>
    </location>
</feature>
<keyword evidence="2" id="KW-0479">Metal-binding</keyword>
<dbReference type="GO" id="GO:0004222">
    <property type="term" value="F:metalloendopeptidase activity"/>
    <property type="evidence" value="ECO:0007669"/>
    <property type="project" value="InterPro"/>
</dbReference>
<feature type="domain" description="Peptidase M48" evidence="9">
    <location>
        <begin position="87"/>
        <end position="248"/>
    </location>
</feature>
<dbReference type="RefSeq" id="WP_136405342.1">
    <property type="nucleotide sequence ID" value="NZ_JARXRQ010000001.1"/>
</dbReference>
<feature type="region of interest" description="Disordered" evidence="7">
    <location>
        <begin position="223"/>
        <end position="253"/>
    </location>
</feature>
<dbReference type="GO" id="GO:0046872">
    <property type="term" value="F:metal ion binding"/>
    <property type="evidence" value="ECO:0007669"/>
    <property type="project" value="UniProtKB-KW"/>
</dbReference>
<dbReference type="GO" id="GO:0016020">
    <property type="term" value="C:membrane"/>
    <property type="evidence" value="ECO:0007669"/>
    <property type="project" value="TreeGrafter"/>
</dbReference>
<evidence type="ECO:0000256" key="5">
    <source>
        <dbReference type="ARBA" id="ARBA00023049"/>
    </source>
</evidence>
<keyword evidence="5 6" id="KW-0482">Metalloprotease</keyword>
<keyword evidence="3 6" id="KW-0378">Hydrolase</keyword>
<evidence type="ECO:0000256" key="6">
    <source>
        <dbReference type="RuleBase" id="RU003983"/>
    </source>
</evidence>
<dbReference type="Pfam" id="PF01435">
    <property type="entry name" value="Peptidase_M48"/>
    <property type="match status" value="1"/>
</dbReference>
<proteinExistence type="inferred from homology"/>
<organism evidence="10 11">
    <name type="scientific">Lampropedia aestuarii</name>
    <dbReference type="NCBI Taxonomy" id="2562762"/>
    <lineage>
        <taxon>Bacteria</taxon>
        <taxon>Pseudomonadati</taxon>
        <taxon>Pseudomonadota</taxon>
        <taxon>Betaproteobacteria</taxon>
        <taxon>Burkholderiales</taxon>
        <taxon>Comamonadaceae</taxon>
        <taxon>Lampropedia</taxon>
    </lineage>
</organism>
<evidence type="ECO:0000256" key="1">
    <source>
        <dbReference type="ARBA" id="ARBA00022670"/>
    </source>
</evidence>
<feature type="chain" id="PRO_5020859119" evidence="8">
    <location>
        <begin position="20"/>
        <end position="253"/>
    </location>
</feature>
<gene>
    <name evidence="10" type="ORF">E8K88_02845</name>
</gene>
<keyword evidence="8" id="KW-0732">Signal</keyword>
<dbReference type="OrthoDB" id="9810445at2"/>
<name>A0A4S5BSC7_9BURK</name>
<dbReference type="Gene3D" id="3.30.2010.10">
    <property type="entry name" value="Metalloproteases ('zincins'), catalytic domain"/>
    <property type="match status" value="1"/>
</dbReference>
<dbReference type="GO" id="GO:0051603">
    <property type="term" value="P:proteolysis involved in protein catabolic process"/>
    <property type="evidence" value="ECO:0007669"/>
    <property type="project" value="TreeGrafter"/>
</dbReference>
<evidence type="ECO:0000256" key="2">
    <source>
        <dbReference type="ARBA" id="ARBA00022723"/>
    </source>
</evidence>
<sequence>MNARLMVLTATCAAVGLLAGCEFNESMLGAGSSALKAATLTKADVVQMSGQSCQALDGQNRVAASNSPYATRLAKIIAPLPKEVDGQPISYKVYLTKDVNAWAMDNGCVRVYSGLMDLMNDDEVRGVIGHELGHVALGHSTASMRTTYASSAVRQAAAASGNAAAATLSNSAAGELGEAFINAQFSQSQETAADNYSFDLLTRLKLERKGLVTGFQKMADLSGKSSTVESLLSSHPPSEKRVQNLQNRLNQAK</sequence>
<evidence type="ECO:0000256" key="8">
    <source>
        <dbReference type="SAM" id="SignalP"/>
    </source>
</evidence>
<feature type="compositionally biased region" description="Polar residues" evidence="7">
    <location>
        <begin position="223"/>
        <end position="236"/>
    </location>
</feature>